<dbReference type="EMBL" id="OZ022407">
    <property type="protein sequence ID" value="CAK9438092.1"/>
    <property type="molecule type" value="Genomic_DNA"/>
</dbReference>
<dbReference type="InterPro" id="IPR002759">
    <property type="entry name" value="Pop5/Rpp14/Rnp2-like"/>
</dbReference>
<evidence type="ECO:0000256" key="2">
    <source>
        <dbReference type="ARBA" id="ARBA00010800"/>
    </source>
</evidence>
<gene>
    <name evidence="6" type="ORF">LODBEIA_P24130</name>
</gene>
<evidence type="ECO:0000256" key="5">
    <source>
        <dbReference type="PIRNR" id="PIRNR023803"/>
    </source>
</evidence>
<protein>
    <recommendedName>
        <fullName evidence="5">Ribonuclease P/MRP protein subunit POP5</fullName>
        <ecNumber evidence="5">3.1.26.5</ecNumber>
    </recommendedName>
</protein>
<evidence type="ECO:0000313" key="6">
    <source>
        <dbReference type="EMBL" id="CAK9438092.1"/>
    </source>
</evidence>
<dbReference type="Proteomes" id="UP001497383">
    <property type="component" value="Chromosome 3"/>
</dbReference>
<dbReference type="InterPro" id="IPR038085">
    <property type="entry name" value="Rnp2-like_sf"/>
</dbReference>
<comment type="catalytic activity">
    <reaction evidence="5">
        <text>Endonucleolytic cleavage of RNA, removing 5'-extranucleotides from tRNA precursor.</text>
        <dbReference type="EC" id="3.1.26.5"/>
    </reaction>
</comment>
<evidence type="ECO:0000256" key="1">
    <source>
        <dbReference type="ARBA" id="ARBA00004123"/>
    </source>
</evidence>
<comment type="function">
    <text evidence="5">Component of ribonuclease P, a protein complex that generates mature tRNA molecules by cleaving their 5'-ends.</text>
</comment>
<evidence type="ECO:0000313" key="7">
    <source>
        <dbReference type="Proteomes" id="UP001497383"/>
    </source>
</evidence>
<dbReference type="EC" id="3.1.26.5" evidence="5"/>
<evidence type="ECO:0000256" key="4">
    <source>
        <dbReference type="ARBA" id="ARBA00023242"/>
    </source>
</evidence>
<dbReference type="Pfam" id="PF01900">
    <property type="entry name" value="RNase_P_Rpp14"/>
    <property type="match status" value="1"/>
</dbReference>
<name>A0ABP0ZJ70_9ASCO</name>
<dbReference type="SUPFAM" id="SSF160350">
    <property type="entry name" value="Rnp2-like"/>
    <property type="match status" value="1"/>
</dbReference>
<dbReference type="PANTHER" id="PTHR15441">
    <property type="entry name" value="RIBONUCLEASE P PROTEIN SUBUNIT P14"/>
    <property type="match status" value="1"/>
</dbReference>
<dbReference type="PIRSF" id="PIRSF023803">
    <property type="entry name" value="Ribonuclease_P_prd"/>
    <property type="match status" value="1"/>
</dbReference>
<proteinExistence type="inferred from homology"/>
<evidence type="ECO:0000256" key="3">
    <source>
        <dbReference type="ARBA" id="ARBA00022694"/>
    </source>
</evidence>
<accession>A0ABP0ZJ70</accession>
<dbReference type="GeneID" id="92207609"/>
<organism evidence="6 7">
    <name type="scientific">Lodderomyces beijingensis</name>
    <dbReference type="NCBI Taxonomy" id="1775926"/>
    <lineage>
        <taxon>Eukaryota</taxon>
        <taxon>Fungi</taxon>
        <taxon>Dikarya</taxon>
        <taxon>Ascomycota</taxon>
        <taxon>Saccharomycotina</taxon>
        <taxon>Pichiomycetes</taxon>
        <taxon>Debaryomycetaceae</taxon>
        <taxon>Candida/Lodderomyces clade</taxon>
        <taxon>Lodderomyces</taxon>
    </lineage>
</organism>
<comment type="similarity">
    <text evidence="2 5">Belongs to the eukaryotic/archaeal RNase P protein component 2 family.</text>
</comment>
<reference evidence="6 7" key="1">
    <citation type="submission" date="2024-03" db="EMBL/GenBank/DDBJ databases">
        <authorList>
            <person name="Brejova B."/>
        </authorList>
    </citation>
    <scope>NUCLEOTIDE SEQUENCE [LARGE SCALE GENOMIC DNA]</scope>
    <source>
        <strain evidence="6 7">CBS 14171</strain>
    </source>
</reference>
<dbReference type="PANTHER" id="PTHR15441:SF2">
    <property type="entry name" value="RIBONUCLEASE P_MRP PROTEIN SUBUNIT POP5"/>
    <property type="match status" value="1"/>
</dbReference>
<keyword evidence="4" id="KW-0539">Nucleus</keyword>
<dbReference type="Gene3D" id="3.30.70.3250">
    <property type="entry name" value="Ribonuclease P, Pop5 subunit"/>
    <property type="match status" value="1"/>
</dbReference>
<sequence>MVRVKHRYILFEILYPPSASPSSADFHELAKSQQSCLLALHKPTPSGITQRTILHAIRKSLEIHYGDIAAGSAGQLMSVRYFSNKTSTGIIRCDRDQLNWVVGAMTLVTKLRENSENGGSGSGEGDHVILRCVHASGTIKKCEEFSVRYSTRLMSLLGSSRSHEMHRFVEEVELLKESDDEVAETDDSV</sequence>
<comment type="subcellular location">
    <subcellularLocation>
        <location evidence="1">Nucleus</location>
    </subcellularLocation>
</comment>
<dbReference type="InterPro" id="IPR016819">
    <property type="entry name" value="RNase_P/MRP_POP5"/>
</dbReference>
<keyword evidence="7" id="KW-1185">Reference proteome</keyword>
<keyword evidence="3 5" id="KW-0819">tRNA processing</keyword>
<dbReference type="RefSeq" id="XP_066829351.1">
    <property type="nucleotide sequence ID" value="XM_066972410.1"/>
</dbReference>